<dbReference type="InterPro" id="IPR029062">
    <property type="entry name" value="Class_I_gatase-like"/>
</dbReference>
<dbReference type="AlphaFoldDB" id="A0A2M7TAN3"/>
<accession>A0A2M7TAN3</accession>
<dbReference type="PANTHER" id="PTHR42733:SF2">
    <property type="entry name" value="DJ-1_THIJ_PFPI FAMILY PROTEIN"/>
    <property type="match status" value="1"/>
</dbReference>
<dbReference type="Pfam" id="PF01965">
    <property type="entry name" value="DJ-1_PfpI"/>
    <property type="match status" value="1"/>
</dbReference>
<name>A0A2M7TAN3_9ACTN</name>
<evidence type="ECO:0000313" key="4">
    <source>
        <dbReference type="Proteomes" id="UP000230956"/>
    </source>
</evidence>
<sequence>MQARGKTIAILLPNHFNANLFNSLRDCIVGAGGKILVVGFKQDEPLTDSTRKEVLTIDIATENLRLGDYDALIILDSSTPEEMIASRKNLGLISKSYEHQKVLGAVDRGVELLVAALGPLMSDREVTGPPESRIDLESTGANFVDQGVVVDKYLITARTVNDAQRFCRVLLDVVQSIGGLAA</sequence>
<organism evidence="3 4">
    <name type="scientific">Candidatus Aquicultor secundus</name>
    <dbReference type="NCBI Taxonomy" id="1973895"/>
    <lineage>
        <taxon>Bacteria</taxon>
        <taxon>Bacillati</taxon>
        <taxon>Actinomycetota</taxon>
        <taxon>Candidatus Aquicultoria</taxon>
        <taxon>Candidatus Aquicultorales</taxon>
        <taxon>Candidatus Aquicultoraceae</taxon>
        <taxon>Candidatus Aquicultor</taxon>
    </lineage>
</organism>
<evidence type="ECO:0000256" key="1">
    <source>
        <dbReference type="ARBA" id="ARBA00008542"/>
    </source>
</evidence>
<gene>
    <name evidence="3" type="ORF">COY37_01090</name>
</gene>
<feature type="domain" description="DJ-1/PfpI" evidence="2">
    <location>
        <begin position="6"/>
        <end position="171"/>
    </location>
</feature>
<dbReference type="InterPro" id="IPR002818">
    <property type="entry name" value="DJ-1/PfpI"/>
</dbReference>
<comment type="caution">
    <text evidence="3">The sequence shown here is derived from an EMBL/GenBank/DDBJ whole genome shotgun (WGS) entry which is preliminary data.</text>
</comment>
<reference evidence="4" key="1">
    <citation type="submission" date="2017-09" db="EMBL/GenBank/DDBJ databases">
        <title>Depth-based differentiation of microbial function through sediment-hosted aquifers and enrichment of novel symbionts in the deep terrestrial subsurface.</title>
        <authorList>
            <person name="Probst A.J."/>
            <person name="Ladd B."/>
            <person name="Jarett J.K."/>
            <person name="Geller-Mcgrath D.E."/>
            <person name="Sieber C.M.K."/>
            <person name="Emerson J.B."/>
            <person name="Anantharaman K."/>
            <person name="Thomas B.C."/>
            <person name="Malmstrom R."/>
            <person name="Stieglmeier M."/>
            <person name="Klingl A."/>
            <person name="Woyke T."/>
            <person name="Ryan C.M."/>
            <person name="Banfield J.F."/>
        </authorList>
    </citation>
    <scope>NUCLEOTIDE SEQUENCE [LARGE SCALE GENOMIC DNA]</scope>
</reference>
<dbReference type="InterPro" id="IPR006286">
    <property type="entry name" value="C56_PfpI-like"/>
</dbReference>
<dbReference type="Proteomes" id="UP000230956">
    <property type="component" value="Unassembled WGS sequence"/>
</dbReference>
<dbReference type="EMBL" id="PFNG01000031">
    <property type="protein sequence ID" value="PIZ42048.1"/>
    <property type="molecule type" value="Genomic_DNA"/>
</dbReference>
<protein>
    <recommendedName>
        <fullName evidence="2">DJ-1/PfpI domain-containing protein</fullName>
    </recommendedName>
</protein>
<evidence type="ECO:0000313" key="3">
    <source>
        <dbReference type="EMBL" id="PIZ42048.1"/>
    </source>
</evidence>
<proteinExistence type="inferred from homology"/>
<comment type="similarity">
    <text evidence="1">Belongs to the peptidase C56 family.</text>
</comment>
<evidence type="ECO:0000259" key="2">
    <source>
        <dbReference type="Pfam" id="PF01965"/>
    </source>
</evidence>
<dbReference type="SUPFAM" id="SSF52317">
    <property type="entry name" value="Class I glutamine amidotransferase-like"/>
    <property type="match status" value="1"/>
</dbReference>
<dbReference type="PANTHER" id="PTHR42733">
    <property type="entry name" value="DJ-1 PROTEIN"/>
    <property type="match status" value="1"/>
</dbReference>
<dbReference type="RefSeq" id="WP_286678800.1">
    <property type="nucleotide sequence ID" value="NZ_MNXI01000106.1"/>
</dbReference>
<dbReference type="Gene3D" id="3.40.50.880">
    <property type="match status" value="1"/>
</dbReference>